<dbReference type="EMBL" id="AE014299">
    <property type="protein sequence ID" value="AAN55595.1"/>
    <property type="molecule type" value="Genomic_DNA"/>
</dbReference>
<dbReference type="Proteomes" id="UP000008186">
    <property type="component" value="Chromosome"/>
</dbReference>
<dbReference type="InterPro" id="IPR038144">
    <property type="entry name" value="IPI"/>
</dbReference>
<keyword evidence="3" id="KW-1185">Reference proteome</keyword>
<dbReference type="KEGG" id="son:SO_2565"/>
<reference evidence="2 3" key="1">
    <citation type="journal article" date="2002" name="Nat. Biotechnol.">
        <title>Genome sequence of the dissimilatory metal ion-reducing bacterium Shewanella oneidensis.</title>
        <authorList>
            <person name="Heidelberg J.F."/>
            <person name="Paulsen I.T."/>
            <person name="Nelson K.E."/>
            <person name="Gaidos E.J."/>
            <person name="Nelson W.C."/>
            <person name="Read T.D."/>
            <person name="Eisen J.A."/>
            <person name="Seshadri R."/>
            <person name="Ward N."/>
            <person name="Methe B."/>
            <person name="Clayton R.A."/>
            <person name="Meyer T."/>
            <person name="Tsapin A."/>
            <person name="Scott J."/>
            <person name="Beanan M."/>
            <person name="Brinkac L."/>
            <person name="Daugherty S."/>
            <person name="DeBoy R.T."/>
            <person name="Dodson R.J."/>
            <person name="Durkin A.S."/>
            <person name="Haft D.H."/>
            <person name="Kolonay J.F."/>
            <person name="Madupu R."/>
            <person name="Peterson J.D."/>
            <person name="Umayam L.A."/>
            <person name="White O."/>
            <person name="Wolf A.M."/>
            <person name="Vamathevan J."/>
            <person name="Weidman J."/>
            <person name="Impraim M."/>
            <person name="Lee K."/>
            <person name="Berry K."/>
            <person name="Lee C."/>
            <person name="Mueller J."/>
            <person name="Khouri H."/>
            <person name="Gill J."/>
            <person name="Utterback T.R."/>
            <person name="McDonald L.A."/>
            <person name="Feldblyum T.V."/>
            <person name="Smith H.O."/>
            <person name="Venter J.C."/>
            <person name="Nealson K.H."/>
            <person name="Fraser C.M."/>
        </authorList>
    </citation>
    <scope>NUCLEOTIDE SEQUENCE [LARGE SCALE GENOMIC DNA]</scope>
    <source>
        <strain evidence="3">ATCC 700550 / JCM 31522 / CIP 106686 / LMG 19005 / NCIMB 14063 / MR-1</strain>
    </source>
</reference>
<dbReference type="RefSeq" id="WP_011072518.1">
    <property type="nucleotide sequence ID" value="NC_004347.2"/>
</dbReference>
<dbReference type="HOGENOM" id="CLU_121450_0_0_6"/>
<dbReference type="Gene3D" id="2.60.40.2360">
    <property type="entry name" value="Intracellular proteinase inhibitor BsuPI"/>
    <property type="match status" value="1"/>
</dbReference>
<evidence type="ECO:0000313" key="2">
    <source>
        <dbReference type="EMBL" id="AAN55595.1"/>
    </source>
</evidence>
<dbReference type="eggNOG" id="ENOG5032Q56">
    <property type="taxonomic scope" value="Bacteria"/>
</dbReference>
<accession>Q8EE25</accession>
<dbReference type="BioCyc" id="SONE211586:G1GMP-2352-MONOMER"/>
<dbReference type="PATRIC" id="fig|211586.12.peg.2469"/>
<sequence>MANLLALTLAKPISTLSRMWGHVGLVLLAGQLLGCFAMEAQPSNNAADIGADVAKHPEVIYSADLATKLKGIKEKPSLKVEKVSTNDSKSQLKGELTLESFVDFKQAVNAKLVIHNPAPHAISLRYHSGMTADLVLTTEQGQRLWAWSDDMMFTQALRDTQLASGESLVVAFAIPPKALAGIPMEGAYLEAQFSGIAIQSGLPVMAPIVLLLKLE</sequence>
<dbReference type="InterPro" id="IPR020481">
    <property type="entry name" value="Intracell_prot_inh_BsuPI"/>
</dbReference>
<evidence type="ECO:0000313" key="3">
    <source>
        <dbReference type="Proteomes" id="UP000008186"/>
    </source>
</evidence>
<reference evidence="2 3" key="2">
    <citation type="journal article" date="2005" name="Proteomics">
        <title>Global detection and characterization of hypothetical proteins in Shewanella oneidensis MR-1 using LC-MS based proteomics.</title>
        <authorList>
            <person name="Elias D.A."/>
            <person name="Monroe M.E."/>
            <person name="Marshall M.J."/>
            <person name="Romine M.F."/>
            <person name="Belieav A.S."/>
            <person name="Fredrickson J.K."/>
            <person name="Anderson G.A."/>
            <person name="Smith R.D."/>
            <person name="Lipton M.S."/>
        </authorList>
    </citation>
    <scope>NUCLEOTIDE SEQUENCE [LARGE SCALE GENOMIC DNA]</scope>
    <source>
        <strain evidence="3">ATCC 700550 / JCM 31522 / CIP 106686 / LMG 19005 / NCIMB 14063 / MR-1</strain>
    </source>
</reference>
<gene>
    <name evidence="2" type="ordered locus">SO_2565</name>
</gene>
<feature type="domain" description="Intracellular proteinase inhibitor BsuPI" evidence="1">
    <location>
        <begin position="105"/>
        <end position="193"/>
    </location>
</feature>
<dbReference type="STRING" id="211586.SO_2565"/>
<protein>
    <submittedName>
        <fullName evidence="2">Intracellular proteinase inhibitor domain protein</fullName>
    </submittedName>
</protein>
<organism evidence="2 3">
    <name type="scientific">Shewanella oneidensis (strain ATCC 700550 / JCM 31522 / CIP 106686 / LMG 19005 / NCIMB 14063 / MR-1)</name>
    <dbReference type="NCBI Taxonomy" id="211586"/>
    <lineage>
        <taxon>Bacteria</taxon>
        <taxon>Pseudomonadati</taxon>
        <taxon>Pseudomonadota</taxon>
        <taxon>Gammaproteobacteria</taxon>
        <taxon>Alteromonadales</taxon>
        <taxon>Shewanellaceae</taxon>
        <taxon>Shewanella</taxon>
    </lineage>
</organism>
<dbReference type="Pfam" id="PF12690">
    <property type="entry name" value="BsuPI"/>
    <property type="match status" value="1"/>
</dbReference>
<evidence type="ECO:0000259" key="1">
    <source>
        <dbReference type="Pfam" id="PF12690"/>
    </source>
</evidence>
<proteinExistence type="predicted"/>
<reference evidence="2 3" key="4">
    <citation type="journal article" date="2011" name="BMC Genomics">
        <title>Genome-wide protein localization prediction strategies for gram negative bacteria.</title>
        <authorList>
            <person name="Romine M.F."/>
        </authorList>
    </citation>
    <scope>NUCLEOTIDE SEQUENCE [LARGE SCALE GENOMIC DNA]</scope>
    <source>
        <strain evidence="3">ATCC 700550 / JCM 31522 / CIP 106686 / LMG 19005 / NCIMB 14063 / MR-1</strain>
    </source>
</reference>
<name>Q8EE25_SHEON</name>
<dbReference type="PaxDb" id="211586-SO_2565"/>
<reference evidence="2 3" key="3">
    <citation type="journal article" date="2008" name="Appl. Environ. Microbiol.">
        <title>Identification of mobile elements and pseudogenes in the Shewanella oneidensis MR-1 genome.</title>
        <authorList>
            <person name="Romine M.F."/>
            <person name="Carlson T.S."/>
            <person name="Norbeck A.D."/>
            <person name="McCue L.A."/>
            <person name="Lipton M.S."/>
        </authorList>
    </citation>
    <scope>NUCLEOTIDE SEQUENCE [LARGE SCALE GENOMIC DNA]</scope>
    <source>
        <strain evidence="3">ATCC 700550 / JCM 31522 / CIP 106686 / LMG 19005 / NCIMB 14063 / MR-1</strain>
    </source>
</reference>
<dbReference type="AlphaFoldDB" id="Q8EE25"/>
<dbReference type="OrthoDB" id="1357684at2"/>